<dbReference type="EMBL" id="AP015035">
    <property type="protein sequence ID" value="BAT79023.1"/>
    <property type="molecule type" value="Genomic_DNA"/>
</dbReference>
<name>A0A0S3RF28_PHAAN</name>
<gene>
    <name evidence="1" type="primary">Vigan.02G181500</name>
    <name evidence="1" type="ORF">VIGAN_02181500</name>
</gene>
<protein>
    <submittedName>
        <fullName evidence="1">Uncharacterized protein</fullName>
    </submittedName>
</protein>
<evidence type="ECO:0000313" key="2">
    <source>
        <dbReference type="Proteomes" id="UP000291084"/>
    </source>
</evidence>
<proteinExistence type="predicted"/>
<dbReference type="AlphaFoldDB" id="A0A0S3RF28"/>
<organism evidence="1 2">
    <name type="scientific">Vigna angularis var. angularis</name>
    <dbReference type="NCBI Taxonomy" id="157739"/>
    <lineage>
        <taxon>Eukaryota</taxon>
        <taxon>Viridiplantae</taxon>
        <taxon>Streptophyta</taxon>
        <taxon>Embryophyta</taxon>
        <taxon>Tracheophyta</taxon>
        <taxon>Spermatophyta</taxon>
        <taxon>Magnoliopsida</taxon>
        <taxon>eudicotyledons</taxon>
        <taxon>Gunneridae</taxon>
        <taxon>Pentapetalae</taxon>
        <taxon>rosids</taxon>
        <taxon>fabids</taxon>
        <taxon>Fabales</taxon>
        <taxon>Fabaceae</taxon>
        <taxon>Papilionoideae</taxon>
        <taxon>50 kb inversion clade</taxon>
        <taxon>NPAAA clade</taxon>
        <taxon>indigoferoid/millettioid clade</taxon>
        <taxon>Phaseoleae</taxon>
        <taxon>Vigna</taxon>
    </lineage>
</organism>
<sequence>MKRYFRSSTIRRVPVPPPWYSPKADATIFLLSSCQMVQHNIIRIYFTDTMYLHLNHTNFPLPYISNPTK</sequence>
<reference evidence="1 2" key="1">
    <citation type="journal article" date="2015" name="Sci. Rep.">
        <title>The power of single molecule real-time sequencing technology in the de novo assembly of a eukaryotic genome.</title>
        <authorList>
            <person name="Sakai H."/>
            <person name="Naito K."/>
            <person name="Ogiso-Tanaka E."/>
            <person name="Takahashi Y."/>
            <person name="Iseki K."/>
            <person name="Muto C."/>
            <person name="Satou K."/>
            <person name="Teruya K."/>
            <person name="Shiroma A."/>
            <person name="Shimoji M."/>
            <person name="Hirano T."/>
            <person name="Itoh T."/>
            <person name="Kaga A."/>
            <person name="Tomooka N."/>
        </authorList>
    </citation>
    <scope>NUCLEOTIDE SEQUENCE [LARGE SCALE GENOMIC DNA]</scope>
    <source>
        <strain evidence="2">cv. Shumari</strain>
    </source>
</reference>
<keyword evidence="2" id="KW-1185">Reference proteome</keyword>
<dbReference type="Proteomes" id="UP000291084">
    <property type="component" value="Chromosome 2"/>
</dbReference>
<evidence type="ECO:0000313" key="1">
    <source>
        <dbReference type="EMBL" id="BAT79023.1"/>
    </source>
</evidence>
<accession>A0A0S3RF28</accession>